<evidence type="ECO:0008006" key="4">
    <source>
        <dbReference type="Google" id="ProtNLM"/>
    </source>
</evidence>
<feature type="compositionally biased region" description="Low complexity" evidence="1">
    <location>
        <begin position="479"/>
        <end position="523"/>
    </location>
</feature>
<feature type="compositionally biased region" description="Basic and acidic residues" evidence="1">
    <location>
        <begin position="727"/>
        <end position="743"/>
    </location>
</feature>
<accession>A0ABU8AA64</accession>
<gene>
    <name evidence="2" type="ORF">QBA37_27380</name>
</gene>
<feature type="region of interest" description="Disordered" evidence="1">
    <location>
        <begin position="479"/>
        <end position="919"/>
    </location>
</feature>
<name>A0ABU8AA64_9ACTN</name>
<feature type="compositionally biased region" description="Low complexity" evidence="1">
    <location>
        <begin position="881"/>
        <end position="903"/>
    </location>
</feature>
<feature type="compositionally biased region" description="Basic and acidic residues" evidence="1">
    <location>
        <begin position="23"/>
        <end position="35"/>
    </location>
</feature>
<dbReference type="RefSeq" id="WP_334557769.1">
    <property type="nucleotide sequence ID" value="NZ_JARUMK010000001.1"/>
</dbReference>
<feature type="compositionally biased region" description="Low complexity" evidence="1">
    <location>
        <begin position="613"/>
        <end position="680"/>
    </location>
</feature>
<feature type="region of interest" description="Disordered" evidence="1">
    <location>
        <begin position="162"/>
        <end position="209"/>
    </location>
</feature>
<reference evidence="2 3" key="1">
    <citation type="submission" date="2023-04" db="EMBL/GenBank/DDBJ databases">
        <title>Genomic diversity of scab-causing Streptomyces spp. in the province of Quebec, Canada.</title>
        <authorList>
            <person name="Biessy A."/>
            <person name="Cadieux M."/>
            <person name="Ciotola M."/>
            <person name="Filion M."/>
        </authorList>
    </citation>
    <scope>NUCLEOTIDE SEQUENCE [LARGE SCALE GENOMIC DNA]</scope>
    <source>
        <strain evidence="2 3">B21-103</strain>
    </source>
</reference>
<feature type="compositionally biased region" description="Basic and acidic residues" evidence="1">
    <location>
        <begin position="596"/>
        <end position="605"/>
    </location>
</feature>
<evidence type="ECO:0000256" key="1">
    <source>
        <dbReference type="SAM" id="MobiDB-lite"/>
    </source>
</evidence>
<feature type="compositionally biased region" description="Low complexity" evidence="1">
    <location>
        <begin position="746"/>
        <end position="758"/>
    </location>
</feature>
<feature type="region of interest" description="Disordered" evidence="1">
    <location>
        <begin position="1"/>
        <end position="41"/>
    </location>
</feature>
<evidence type="ECO:0000313" key="3">
    <source>
        <dbReference type="Proteomes" id="UP001382181"/>
    </source>
</evidence>
<feature type="compositionally biased region" description="Low complexity" evidence="1">
    <location>
        <begin position="560"/>
        <end position="579"/>
    </location>
</feature>
<dbReference type="Gene3D" id="3.90.176.10">
    <property type="entry name" value="Toxin ADP-ribosyltransferase, Chain A, domain 1"/>
    <property type="match status" value="1"/>
</dbReference>
<organism evidence="2 3">
    <name type="scientific">Streptomyces silvae</name>
    <dbReference type="NCBI Taxonomy" id="2803812"/>
    <lineage>
        <taxon>Bacteria</taxon>
        <taxon>Bacillati</taxon>
        <taxon>Actinomycetota</taxon>
        <taxon>Actinomycetes</taxon>
        <taxon>Kitasatosporales</taxon>
        <taxon>Streptomycetaceae</taxon>
        <taxon>Streptomyces</taxon>
    </lineage>
</organism>
<dbReference type="Proteomes" id="UP001382181">
    <property type="component" value="Unassembled WGS sequence"/>
</dbReference>
<dbReference type="EMBL" id="JARUMK010000001">
    <property type="protein sequence ID" value="MEH0562926.1"/>
    <property type="molecule type" value="Genomic_DNA"/>
</dbReference>
<feature type="compositionally biased region" description="Low complexity" evidence="1">
    <location>
        <begin position="695"/>
        <end position="706"/>
    </location>
</feature>
<keyword evidence="3" id="KW-1185">Reference proteome</keyword>
<proteinExistence type="predicted"/>
<evidence type="ECO:0000313" key="2">
    <source>
        <dbReference type="EMBL" id="MEH0562926.1"/>
    </source>
</evidence>
<comment type="caution">
    <text evidence="2">The sequence shown here is derived from an EMBL/GenBank/DDBJ whole genome shotgun (WGS) entry which is preliminary data.</text>
</comment>
<protein>
    <recommendedName>
        <fullName evidence="4">ADP ribosyltransferase domain-containing protein</fullName>
    </recommendedName>
</protein>
<sequence length="1155" mass="117106">MTRWGGPFARRRAGRSSAPAGRRPADLRTADDRPDGTAAEGLLVEDHDGLLLLRTPSDNALTPADVADLSRGMRTDDGTVTVIAGADGMESSAFWPRLSELLDSLSESGADTVRLVMAGAGQDIKDRPATARRIADAWGVAVKAPDGAPLVVPGGSLFVPPAPSADGKPPAGGWWRFAPGADPEPLGPRSPEPSWQPALRHVPSDTSGGSVVEQIPAGLLVRPAEATATQPGDLYHAVPVDPRRPAVVIGVPYGEDVSAEEVAEVLTALPEEVRSGVRLAPGGQYDVLRLAQAVSDRLDADVEVMTGLPLVAAAGPLGAYSVRSVLAAPDGTPKWLPFVDAVVCRPPDEEGRARPPQLLRWTPPLPGSVRPEEGVIGLTDRWQVTVTRAGLWVGPRGGPRLSPTARQVDANGPVIELGMPGELMDASLMPALSSLLGALTPALRERATLHVHGVSHDGGHGLRRLAAQHGLRTLRYAAPASAPARARPTAQAQARPPGPPARTAASVPPLPAASAGTGAAATGRPESVPGPRTQSAQPRLPGRPAQPGPSRPGQQGHSAQPGRPSLPLRLPRPSQPAQPDRTGPGYGPGRPAEGGARAERARQLREAMGLETAADASAPARAGAPGRPPGSGAAEEPDGPWTSGASGASGAPAAVPGRAADFVRAGAPDAAGGPAAAEGPPVRPDGGDPAEGMRTAEGAGTDDAPAGAGGPERADDPTRADASVSGDRSDAADGPEAEGRPESADGSGPSATRGPAAGPAGGPRPGETEAPGSPDVVPRPEPDIVSPPKPVRVASGAPGDPAPAIPTSPGAMASRDVKPDVPAALAGPGGTGTADDGAGEADGAAGAAGSPGAPPAPDAPQTIATPDTPDTREATPDSDADASNAADASDAAGTGDAADAGDAVDVPQAPLPPVPFDLGHRSSEVERTAFRALADGMWDRHGAAVARSLARMPALRGKEQEAARADLIALRMYLHISEGPLSHGAVTRALREYEPDMLPYGACVASALNRLPSYRGAVLRGMGSDPTAEELRDAALLSTTPLDSARTATPPGGSYVIWSVAGRRVRQLSDHGRGPDEVVFAPGTLFRVLDVRRDGPAVQIYLRELTGPATATKPDPDVDRAVLARLDDVVRGRSTAPAGTGHWPERCVGAVGAGP</sequence>
<feature type="compositionally biased region" description="Low complexity" evidence="1">
    <location>
        <begin position="833"/>
        <end position="851"/>
    </location>
</feature>